<dbReference type="RefSeq" id="WP_322497500.1">
    <property type="nucleotide sequence ID" value="NZ_JARGYT010000015.1"/>
</dbReference>
<evidence type="ECO:0000313" key="3">
    <source>
        <dbReference type="Proteomes" id="UP001293791"/>
    </source>
</evidence>
<evidence type="ECO:0000256" key="1">
    <source>
        <dbReference type="SAM" id="MobiDB-lite"/>
    </source>
</evidence>
<organism evidence="2 3">
    <name type="scientific">Candidatus Cyrtobacter comes</name>
    <dbReference type="NCBI Taxonomy" id="675776"/>
    <lineage>
        <taxon>Bacteria</taxon>
        <taxon>Pseudomonadati</taxon>
        <taxon>Pseudomonadota</taxon>
        <taxon>Alphaproteobacteria</taxon>
        <taxon>Rickettsiales</taxon>
        <taxon>Candidatus Midichloriaceae</taxon>
        <taxon>Candidatus Cyrtobacter</taxon>
    </lineage>
</organism>
<accession>A0ABU5L7I4</accession>
<reference evidence="2 3" key="1">
    <citation type="submission" date="2023-02" db="EMBL/GenBank/DDBJ databases">
        <title>Host association and intracellularity evolved multiple times independently in the Rickettsiales.</title>
        <authorList>
            <person name="Castelli M."/>
            <person name="Nardi T."/>
            <person name="Gammuto L."/>
            <person name="Bellinzona G."/>
            <person name="Sabaneyeva E."/>
            <person name="Potekhin A."/>
            <person name="Serra V."/>
            <person name="Petroni G."/>
            <person name="Sassera D."/>
        </authorList>
    </citation>
    <scope>NUCLEOTIDE SEQUENCE [LARGE SCALE GENOMIC DNA]</scope>
    <source>
        <strain evidence="2 3">BOD18</strain>
    </source>
</reference>
<feature type="region of interest" description="Disordered" evidence="1">
    <location>
        <begin position="302"/>
        <end position="351"/>
    </location>
</feature>
<dbReference type="Proteomes" id="UP001293791">
    <property type="component" value="Unassembled WGS sequence"/>
</dbReference>
<name>A0ABU5L7I4_9RICK</name>
<gene>
    <name evidence="2" type="ORF">Cyrtocomes_00373</name>
</gene>
<evidence type="ECO:0000313" key="2">
    <source>
        <dbReference type="EMBL" id="MDZ5762007.1"/>
    </source>
</evidence>
<dbReference type="EMBL" id="JARGYT010000015">
    <property type="protein sequence ID" value="MDZ5762007.1"/>
    <property type="molecule type" value="Genomic_DNA"/>
</dbReference>
<sequence>MRNFTNGRIEGRKKILGEYEVYRQLSLSSKNAISKWLPEMSDAEFRSFHDKLTNFSKILLSFPFGSRDLIVDTLLKGDEGYCNVFRERCNSLIGHSKFKNCSSSTKEDALKAAINLNAADFERFKEDYTLAHHLAPQKSLLSLLVDMFLQPSSYAATPVECEKPNTNNKQQYRQEILKEHKVYRQLSQSSKDDISKHLSKMSDEQFNNFKYTLTNFSKILAPLSSNAQNLILNEILNGDEGYCRLLKARCDSLIGEAKFRHGTSSEQKEALNAAINLNGVDFQKFVDKFGAPPSYESIYGAKPSAPPSYDESMYGTKPSAPHSYDENLYGAEPSAPPAYDEAPPAYDGWHH</sequence>
<feature type="compositionally biased region" description="Low complexity" evidence="1">
    <location>
        <begin position="331"/>
        <end position="351"/>
    </location>
</feature>
<keyword evidence="3" id="KW-1185">Reference proteome</keyword>
<protein>
    <submittedName>
        <fullName evidence="2">Uncharacterized protein</fullName>
    </submittedName>
</protein>
<comment type="caution">
    <text evidence="2">The sequence shown here is derived from an EMBL/GenBank/DDBJ whole genome shotgun (WGS) entry which is preliminary data.</text>
</comment>
<proteinExistence type="predicted"/>